<reference evidence="5" key="2">
    <citation type="submission" date="2021-04" db="EMBL/GenBank/DDBJ databases">
        <authorList>
            <person name="Gilroy R."/>
        </authorList>
    </citation>
    <scope>NUCLEOTIDE SEQUENCE</scope>
    <source>
        <strain evidence="5">3436</strain>
    </source>
</reference>
<dbReference type="Proteomes" id="UP000824031">
    <property type="component" value="Unassembled WGS sequence"/>
</dbReference>
<evidence type="ECO:0000256" key="3">
    <source>
        <dbReference type="ARBA" id="ARBA00022840"/>
    </source>
</evidence>
<dbReference type="AlphaFoldDB" id="A0A9D2JFV4"/>
<sequence>MNMMEVSHLTRDYGRGRGVFDLSFSIQSGEVFGFLGPNGAGKTTTIRHLMGFVRPRRGSCRIGGLDCWRNAAAIQQHLGYIPGEIALFDEMTGREYLRFVQRYRGLRGEGRLRELIDRFELDPRGKIKRMSKGMKQKVGLVAAFLHDPAIYILDEPTSGLDPLMQNRFVELIREEKARGKTILMSSHMFEEVDRTCDRVGIIRAGRLVALDDIDALRDRHLRRYTVTLADPGTAADFARDFGGRQDPDHPARVTVHARQSLEEIFLDYYGGGEA</sequence>
<keyword evidence="3 5" id="KW-0067">ATP-binding</keyword>
<evidence type="ECO:0000256" key="1">
    <source>
        <dbReference type="ARBA" id="ARBA00022448"/>
    </source>
</evidence>
<dbReference type="CDD" id="cd03230">
    <property type="entry name" value="ABC_DR_subfamily_A"/>
    <property type="match status" value="1"/>
</dbReference>
<comment type="caution">
    <text evidence="5">The sequence shown here is derived from an EMBL/GenBank/DDBJ whole genome shotgun (WGS) entry which is preliminary data.</text>
</comment>
<dbReference type="PANTHER" id="PTHR42939">
    <property type="entry name" value="ABC TRANSPORTER ATP-BINDING PROTEIN ALBC-RELATED"/>
    <property type="match status" value="1"/>
</dbReference>
<reference evidence="5" key="1">
    <citation type="journal article" date="2021" name="PeerJ">
        <title>Extensive microbial diversity within the chicken gut microbiome revealed by metagenomics and culture.</title>
        <authorList>
            <person name="Gilroy R."/>
            <person name="Ravi A."/>
            <person name="Getino M."/>
            <person name="Pursley I."/>
            <person name="Horton D.L."/>
            <person name="Alikhan N.F."/>
            <person name="Baker D."/>
            <person name="Gharbi K."/>
            <person name="Hall N."/>
            <person name="Watson M."/>
            <person name="Adriaenssens E.M."/>
            <person name="Foster-Nyarko E."/>
            <person name="Jarju S."/>
            <person name="Secka A."/>
            <person name="Antonio M."/>
            <person name="Oren A."/>
            <person name="Chaudhuri R.R."/>
            <person name="La Ragione R."/>
            <person name="Hildebrand F."/>
            <person name="Pallen M.J."/>
        </authorList>
    </citation>
    <scope>NUCLEOTIDE SEQUENCE</scope>
    <source>
        <strain evidence="5">3436</strain>
    </source>
</reference>
<proteinExistence type="predicted"/>
<dbReference type="GO" id="GO:0005524">
    <property type="term" value="F:ATP binding"/>
    <property type="evidence" value="ECO:0007669"/>
    <property type="project" value="UniProtKB-KW"/>
</dbReference>
<dbReference type="Gene3D" id="3.40.50.300">
    <property type="entry name" value="P-loop containing nucleotide triphosphate hydrolases"/>
    <property type="match status" value="1"/>
</dbReference>
<dbReference type="SUPFAM" id="SSF52540">
    <property type="entry name" value="P-loop containing nucleoside triphosphate hydrolases"/>
    <property type="match status" value="1"/>
</dbReference>
<evidence type="ECO:0000313" key="5">
    <source>
        <dbReference type="EMBL" id="HIZ48038.1"/>
    </source>
</evidence>
<name>A0A9D2JFV4_9FIRM</name>
<dbReference type="GO" id="GO:0016887">
    <property type="term" value="F:ATP hydrolysis activity"/>
    <property type="evidence" value="ECO:0007669"/>
    <property type="project" value="InterPro"/>
</dbReference>
<feature type="domain" description="ABC transporter" evidence="4">
    <location>
        <begin position="4"/>
        <end position="229"/>
    </location>
</feature>
<dbReference type="SMART" id="SM00382">
    <property type="entry name" value="AAA"/>
    <property type="match status" value="1"/>
</dbReference>
<evidence type="ECO:0000313" key="6">
    <source>
        <dbReference type="Proteomes" id="UP000824031"/>
    </source>
</evidence>
<keyword evidence="1" id="KW-0813">Transport</keyword>
<dbReference type="PANTHER" id="PTHR42939:SF1">
    <property type="entry name" value="ABC TRANSPORTER ATP-BINDING PROTEIN ALBC-RELATED"/>
    <property type="match status" value="1"/>
</dbReference>
<dbReference type="PROSITE" id="PS00211">
    <property type="entry name" value="ABC_TRANSPORTER_1"/>
    <property type="match status" value="1"/>
</dbReference>
<dbReference type="PROSITE" id="PS50893">
    <property type="entry name" value="ABC_TRANSPORTER_2"/>
    <property type="match status" value="1"/>
</dbReference>
<dbReference type="InterPro" id="IPR003439">
    <property type="entry name" value="ABC_transporter-like_ATP-bd"/>
</dbReference>
<accession>A0A9D2JFV4</accession>
<evidence type="ECO:0000259" key="4">
    <source>
        <dbReference type="PROSITE" id="PS50893"/>
    </source>
</evidence>
<dbReference type="InterPro" id="IPR027417">
    <property type="entry name" value="P-loop_NTPase"/>
</dbReference>
<keyword evidence="2" id="KW-0547">Nucleotide-binding</keyword>
<dbReference type="EMBL" id="DXBO01000071">
    <property type="protein sequence ID" value="HIZ48038.1"/>
    <property type="molecule type" value="Genomic_DNA"/>
</dbReference>
<dbReference type="InterPro" id="IPR051782">
    <property type="entry name" value="ABC_Transporter_VariousFunc"/>
</dbReference>
<gene>
    <name evidence="5" type="ORF">H9810_04900</name>
</gene>
<dbReference type="InterPro" id="IPR003593">
    <property type="entry name" value="AAA+_ATPase"/>
</dbReference>
<protein>
    <submittedName>
        <fullName evidence="5">ABC transporter ATP-binding protein</fullName>
    </submittedName>
</protein>
<organism evidence="5 6">
    <name type="scientific">Candidatus Gemmiger excrementavium</name>
    <dbReference type="NCBI Taxonomy" id="2838608"/>
    <lineage>
        <taxon>Bacteria</taxon>
        <taxon>Bacillati</taxon>
        <taxon>Bacillota</taxon>
        <taxon>Clostridia</taxon>
        <taxon>Eubacteriales</taxon>
        <taxon>Gemmiger</taxon>
    </lineage>
</organism>
<dbReference type="Pfam" id="PF00005">
    <property type="entry name" value="ABC_tran"/>
    <property type="match status" value="1"/>
</dbReference>
<evidence type="ECO:0000256" key="2">
    <source>
        <dbReference type="ARBA" id="ARBA00022741"/>
    </source>
</evidence>
<dbReference type="InterPro" id="IPR017871">
    <property type="entry name" value="ABC_transporter-like_CS"/>
</dbReference>